<dbReference type="Proteomes" id="UP000192927">
    <property type="component" value="Unassembled WGS sequence"/>
</dbReference>
<evidence type="ECO:0000313" key="1">
    <source>
        <dbReference type="EMBL" id="SLM39859.1"/>
    </source>
</evidence>
<dbReference type="AlphaFoldDB" id="A0A1W5DAF8"/>
<dbReference type="EMBL" id="FWEW01003572">
    <property type="protein sequence ID" value="SLM39859.1"/>
    <property type="molecule type" value="Genomic_DNA"/>
</dbReference>
<dbReference type="InterPro" id="IPR012337">
    <property type="entry name" value="RNaseH-like_sf"/>
</dbReference>
<keyword evidence="2" id="KW-1185">Reference proteome</keyword>
<protein>
    <submittedName>
        <fullName evidence="1">Ribonuclease H-like domain</fullName>
    </submittedName>
</protein>
<sequence>MAGLVWAIKKLRHLVDFTVEPVIIYTNHSAITSIAKQTSLLSSNTNKLNNRLIRASQYLAQFDIDVRYKPGKHHLVPDVLSQLPVLGGIIDPKSNILDGLTEVDAMLVEAIKVLFMPERYNDQGAFNVTLVEMGDELKDSLKQAYMTDECWSKIREEIKGKDSAPTAAFPDFYMHNDLIYLIDHDKRERLVVLKTLEKEVSELSHDSSNHQGFHRAFDRLTTSMQRIGEYCDKFYPTEIQNSYLSYVQTDGASERTNQTVEIALWYHVTENPDTPWPECIVPLQATLNNSINSTTGKTPTELMYGFKVKEPLSLIGETGLNPQVTDLVQARDLHQKQAQDLQTFALTWAKRRYNGKHKKLDLKE</sequence>
<dbReference type="Gene3D" id="3.30.420.10">
    <property type="entry name" value="Ribonuclease H-like superfamily/Ribonuclease H"/>
    <property type="match status" value="1"/>
</dbReference>
<accession>A0A1W5DAF8</accession>
<reference evidence="2" key="1">
    <citation type="submission" date="2017-03" db="EMBL/GenBank/DDBJ databases">
        <authorList>
            <person name="Sharma R."/>
            <person name="Thines M."/>
        </authorList>
    </citation>
    <scope>NUCLEOTIDE SEQUENCE [LARGE SCALE GENOMIC DNA]</scope>
</reference>
<dbReference type="InterPro" id="IPR050951">
    <property type="entry name" value="Retrovirus_Pol_polyprotein"/>
</dbReference>
<dbReference type="GO" id="GO:0003676">
    <property type="term" value="F:nucleic acid binding"/>
    <property type="evidence" value="ECO:0007669"/>
    <property type="project" value="InterPro"/>
</dbReference>
<dbReference type="PANTHER" id="PTHR37984:SF5">
    <property type="entry name" value="PROTEIN NYNRIN-LIKE"/>
    <property type="match status" value="1"/>
</dbReference>
<dbReference type="SUPFAM" id="SSF53098">
    <property type="entry name" value="Ribonuclease H-like"/>
    <property type="match status" value="1"/>
</dbReference>
<dbReference type="InterPro" id="IPR036397">
    <property type="entry name" value="RNaseH_sf"/>
</dbReference>
<organism evidence="1 2">
    <name type="scientific">Lasallia pustulata</name>
    <dbReference type="NCBI Taxonomy" id="136370"/>
    <lineage>
        <taxon>Eukaryota</taxon>
        <taxon>Fungi</taxon>
        <taxon>Dikarya</taxon>
        <taxon>Ascomycota</taxon>
        <taxon>Pezizomycotina</taxon>
        <taxon>Lecanoromycetes</taxon>
        <taxon>OSLEUM clade</taxon>
        <taxon>Umbilicariomycetidae</taxon>
        <taxon>Umbilicariales</taxon>
        <taxon>Umbilicariaceae</taxon>
        <taxon>Lasallia</taxon>
    </lineage>
</organism>
<dbReference type="PANTHER" id="PTHR37984">
    <property type="entry name" value="PROTEIN CBG26694"/>
    <property type="match status" value="1"/>
</dbReference>
<evidence type="ECO:0000313" key="2">
    <source>
        <dbReference type="Proteomes" id="UP000192927"/>
    </source>
</evidence>
<name>A0A1W5DAF8_9LECA</name>
<proteinExistence type="predicted"/>